<feature type="compositionally biased region" description="Polar residues" evidence="1">
    <location>
        <begin position="94"/>
        <end position="115"/>
    </location>
</feature>
<organism evidence="3 4">
    <name type="scientific">Fusarium heterosporum</name>
    <dbReference type="NCBI Taxonomy" id="42747"/>
    <lineage>
        <taxon>Eukaryota</taxon>
        <taxon>Fungi</taxon>
        <taxon>Dikarya</taxon>
        <taxon>Ascomycota</taxon>
        <taxon>Pezizomycotina</taxon>
        <taxon>Sordariomycetes</taxon>
        <taxon>Hypocreomycetidae</taxon>
        <taxon>Hypocreales</taxon>
        <taxon>Nectriaceae</taxon>
        <taxon>Fusarium</taxon>
        <taxon>Fusarium heterosporum species complex</taxon>
    </lineage>
</organism>
<dbReference type="OrthoDB" id="2157530at2759"/>
<evidence type="ECO:0000313" key="4">
    <source>
        <dbReference type="Proteomes" id="UP000567885"/>
    </source>
</evidence>
<gene>
    <name evidence="3" type="ORF">FHETE_4324</name>
</gene>
<evidence type="ECO:0000259" key="2">
    <source>
        <dbReference type="Pfam" id="PF06985"/>
    </source>
</evidence>
<evidence type="ECO:0000313" key="3">
    <source>
        <dbReference type="EMBL" id="KAF5670876.1"/>
    </source>
</evidence>
<name>A0A8H5WST4_FUSHE</name>
<keyword evidence="4" id="KW-1185">Reference proteome</keyword>
<dbReference type="PANTHER" id="PTHR24148">
    <property type="entry name" value="ANKYRIN REPEAT DOMAIN-CONTAINING PROTEIN 39 HOMOLOG-RELATED"/>
    <property type="match status" value="1"/>
</dbReference>
<dbReference type="Proteomes" id="UP000567885">
    <property type="component" value="Unassembled WGS sequence"/>
</dbReference>
<dbReference type="InterPro" id="IPR010730">
    <property type="entry name" value="HET"/>
</dbReference>
<protein>
    <recommendedName>
        <fullName evidence="2">Heterokaryon incompatibility domain-containing protein</fullName>
    </recommendedName>
</protein>
<comment type="caution">
    <text evidence="3">The sequence shown here is derived from an EMBL/GenBank/DDBJ whole genome shotgun (WGS) entry which is preliminary data.</text>
</comment>
<feature type="domain" description="Heterokaryon incompatibility" evidence="2">
    <location>
        <begin position="158"/>
        <end position="306"/>
    </location>
</feature>
<feature type="compositionally biased region" description="Basic and acidic residues" evidence="1">
    <location>
        <begin position="84"/>
        <end position="93"/>
    </location>
</feature>
<feature type="region of interest" description="Disordered" evidence="1">
    <location>
        <begin position="84"/>
        <end position="116"/>
    </location>
</feature>
<dbReference type="Pfam" id="PF06985">
    <property type="entry name" value="HET"/>
    <property type="match status" value="1"/>
</dbReference>
<sequence>MTRWHAASCKVPQVCVGQDSVPYCKTCGATAHDSLACLKQRASSSSPLPAIPPDEPMGKLNLSWPPSVPWTDELEVHETPMHEPARLRQDATESHATTAGSTSPNTSGEQPSPSANAIYPSLNHGQFRLITMEYHRDIPSAVVHLELDSYDLERHPDYETVSYSWGGEDGNSSLLTVRNKNRCQPVYVGEFWDILLQTQNCFSMLQYLKPPRGCRTIWVDAICINQADMSERNEQVQVMGQIYSQCSQVLLWLGADIVSPIPGTYPSRRSLGHVALDEEIDDVQESTTLRSLLQRRYFSRVWVVQELILAPRVIMPVGNTIVIANPRSDGFSLPSSLEFSWERTKTPWIKHITQGKVEALGLCEVISLLSKSQASDTRDKVFSILGLVPSCRSPTALRPDYSLSQKHVFLGAIGYSMFVEGKFFLLHKACGIANSTNIPSWAHSYHPTDDIWTYVLDRSDMLSLKCKDVSDRVRSMAHEECFEWSRQHVVTSFQTVSIGYEKQLTRNHADISSLDLHPRLHRGTGQLSINLKRLFKIRGTPLPLQTKSLQGCQIPLKMRPFTGPSFVYLIGIKALQSIVRVGDEVWMLEIPDDQPVFLVLRRNGEHQTFVLVATCHYVFCVSPYTTSRRLRGFCHIAERHITAIQVQDHLLSDYIYIYEKLNHESMTNKTTFRHLLRFAMRVVEEDDCEKWSCRWKNLYVSYVLYIQGYLESPEIGAHCHTFINADGDRLEERFALNRRITEIEQHYDILMRVPDICTCLEIGLSISRRTYGDYGFGNIDKLMSKTWVADKGIKELQSWLQNERGSGYVLERYFEYETAFYRDFELDGSQHRVTIV</sequence>
<evidence type="ECO:0000256" key="1">
    <source>
        <dbReference type="SAM" id="MobiDB-lite"/>
    </source>
</evidence>
<dbReference type="AlphaFoldDB" id="A0A8H5WST4"/>
<accession>A0A8H5WST4</accession>
<dbReference type="InterPro" id="IPR052895">
    <property type="entry name" value="HetReg/Transcr_Mod"/>
</dbReference>
<proteinExistence type="predicted"/>
<reference evidence="3 4" key="1">
    <citation type="submission" date="2020-05" db="EMBL/GenBank/DDBJ databases">
        <title>Identification and distribution of gene clusters putatively required for synthesis of sphingolipid metabolism inhibitors in phylogenetically diverse species of the filamentous fungus Fusarium.</title>
        <authorList>
            <person name="Kim H.-S."/>
            <person name="Busman M."/>
            <person name="Brown D.W."/>
            <person name="Divon H."/>
            <person name="Uhlig S."/>
            <person name="Proctor R.H."/>
        </authorList>
    </citation>
    <scope>NUCLEOTIDE SEQUENCE [LARGE SCALE GENOMIC DNA]</scope>
    <source>
        <strain evidence="3 4">NRRL 20693</strain>
    </source>
</reference>
<dbReference type="PANTHER" id="PTHR24148:SF81">
    <property type="entry name" value="HETEROKARYON INCOMPATIBILITY DOMAIN-CONTAINING PROTEIN"/>
    <property type="match status" value="1"/>
</dbReference>
<dbReference type="EMBL" id="JAAGWQ010000073">
    <property type="protein sequence ID" value="KAF5670876.1"/>
    <property type="molecule type" value="Genomic_DNA"/>
</dbReference>